<evidence type="ECO:0000313" key="3">
    <source>
        <dbReference type="EMBL" id="CAK8675011.1"/>
    </source>
</evidence>
<gene>
    <name evidence="3" type="ORF">CVLEPA_LOCUS4646</name>
</gene>
<organism evidence="3 4">
    <name type="scientific">Clavelina lepadiformis</name>
    <name type="common">Light-bulb sea squirt</name>
    <name type="synonym">Ascidia lepadiformis</name>
    <dbReference type="NCBI Taxonomy" id="159417"/>
    <lineage>
        <taxon>Eukaryota</taxon>
        <taxon>Metazoa</taxon>
        <taxon>Chordata</taxon>
        <taxon>Tunicata</taxon>
        <taxon>Ascidiacea</taxon>
        <taxon>Aplousobranchia</taxon>
        <taxon>Clavelinidae</taxon>
        <taxon>Clavelina</taxon>
    </lineage>
</organism>
<dbReference type="Pfam" id="PF10239">
    <property type="entry name" value="DUF2465"/>
    <property type="match status" value="1"/>
</dbReference>
<feature type="region of interest" description="Disordered" evidence="2">
    <location>
        <begin position="300"/>
        <end position="424"/>
    </location>
</feature>
<reference evidence="3 4" key="1">
    <citation type="submission" date="2024-02" db="EMBL/GenBank/DDBJ databases">
        <authorList>
            <person name="Daric V."/>
            <person name="Darras S."/>
        </authorList>
    </citation>
    <scope>NUCLEOTIDE SEQUENCE [LARGE SCALE GENOMIC DNA]</scope>
</reference>
<dbReference type="InterPro" id="IPR018797">
    <property type="entry name" value="FAM98"/>
</dbReference>
<evidence type="ECO:0000313" key="4">
    <source>
        <dbReference type="Proteomes" id="UP001642483"/>
    </source>
</evidence>
<name>A0ABP0F5M4_CLALP</name>
<dbReference type="PANTHER" id="PTHR31353">
    <property type="entry name" value="FAM98"/>
    <property type="match status" value="1"/>
</dbReference>
<proteinExistence type="inferred from homology"/>
<feature type="compositionally biased region" description="Basic and acidic residues" evidence="2">
    <location>
        <begin position="350"/>
        <end position="380"/>
    </location>
</feature>
<accession>A0ABP0F5M4</accession>
<comment type="similarity">
    <text evidence="1">Belongs to the FAM98 family.</text>
</comment>
<sequence length="424" mass="46151">MASIENDVLDALDDIGCPTELKNEAELVEVVKLGVSSPQFTGLVSLLTSELRSFYNLDEIVNQTTGDEDKENFLFEISSFLSEYGCPYKELVSGVLTSRLQKKEDCLSLLLFLTSEVQAAKMYFHKHPPSGAENETDSINNDMFNQLKRICIALRMSKPPDNIGLEKFFSGIQIKLTESVKNTPAKYLSQPVIKQQMGPAHWEKLEAINSALTAEYKTRRFMLLKRVDVTLASFNWSDRAKAKLNEIAEAYQKKRHSFSVNPTITLSHLLAARDDLSQVCKTSSGPTRHACAINKVLMGKVPDRGGRTNEVAPPPPEMPSWQKRQDGGGYGQGGRGRGGRGGRGGSGGWDHGRGGRGDRPHSGRGNRDHGGRGGHGDRPQSARGGSRWGRGGRGGQGAGAQFYGDGGQGYGRGGFGSGRQVYSS</sequence>
<feature type="compositionally biased region" description="Gly residues" evidence="2">
    <location>
        <begin position="327"/>
        <end position="349"/>
    </location>
</feature>
<evidence type="ECO:0008006" key="5">
    <source>
        <dbReference type="Google" id="ProtNLM"/>
    </source>
</evidence>
<dbReference type="Proteomes" id="UP001642483">
    <property type="component" value="Unassembled WGS sequence"/>
</dbReference>
<feature type="compositionally biased region" description="Gly residues" evidence="2">
    <location>
        <begin position="386"/>
        <end position="417"/>
    </location>
</feature>
<evidence type="ECO:0000256" key="2">
    <source>
        <dbReference type="SAM" id="MobiDB-lite"/>
    </source>
</evidence>
<dbReference type="PANTHER" id="PTHR31353:SF1">
    <property type="entry name" value="PROTEIN FAM98B"/>
    <property type="match status" value="1"/>
</dbReference>
<comment type="caution">
    <text evidence="3">The sequence shown here is derived from an EMBL/GenBank/DDBJ whole genome shotgun (WGS) entry which is preliminary data.</text>
</comment>
<dbReference type="EMBL" id="CAWYQH010000013">
    <property type="protein sequence ID" value="CAK8675011.1"/>
    <property type="molecule type" value="Genomic_DNA"/>
</dbReference>
<keyword evidence="4" id="KW-1185">Reference proteome</keyword>
<protein>
    <recommendedName>
        <fullName evidence="5">Protein FAM98A</fullName>
    </recommendedName>
</protein>
<evidence type="ECO:0000256" key="1">
    <source>
        <dbReference type="ARBA" id="ARBA00007218"/>
    </source>
</evidence>